<dbReference type="RefSeq" id="WP_070402482.1">
    <property type="nucleotide sequence ID" value="NZ_BJVW01000008.1"/>
</dbReference>
<dbReference type="Proteomes" id="UP000179145">
    <property type="component" value="Chromosome"/>
</dbReference>
<keyword evidence="2" id="KW-1185">Reference proteome</keyword>
<dbReference type="AlphaFoldDB" id="A0A1D8USZ2"/>
<evidence type="ECO:0000313" key="1">
    <source>
        <dbReference type="EMBL" id="AOX16759.1"/>
    </source>
</evidence>
<dbReference type="PANTHER" id="PTHR36833">
    <property type="entry name" value="SLR0610 PROTEIN-RELATED"/>
    <property type="match status" value="1"/>
</dbReference>
<protein>
    <submittedName>
        <fullName evidence="1">ABC transporter permease</fullName>
    </submittedName>
</protein>
<organism evidence="1 2">
    <name type="scientific">Kozakia baliensis</name>
    <dbReference type="NCBI Taxonomy" id="153496"/>
    <lineage>
        <taxon>Bacteria</taxon>
        <taxon>Pseudomonadati</taxon>
        <taxon>Pseudomonadota</taxon>
        <taxon>Alphaproteobacteria</taxon>
        <taxon>Acetobacterales</taxon>
        <taxon>Acetobacteraceae</taxon>
        <taxon>Kozakia</taxon>
    </lineage>
</organism>
<dbReference type="OrthoDB" id="9788195at2"/>
<gene>
    <name evidence="1" type="ORF">A0U89_06015</name>
</gene>
<sequence length="266" mass="29024">MNGFSLYCRMARASMMAQLRYPGSFALQSAGHFITTILSFGGLWGLFRRFGSIGGWDLVTVAMLYGLVNVAFSLAEALGRGFDVFGGEYVRTGAFDRLLLRPRSTLLLLLGHELQLRPIGRFLQGALVLGVALARAPRVSWDAIILVPWAVMGGAVMFLGVLIGQAAMSFVTVEGLEVFNLLTYGGVEAGQYPLNLFSRWLRVFLTWVLPLSAICYYPALLITQHPDPLGMPVWFRAVSPALGFVFLGVMVTVWNRGVSGYVSSGS</sequence>
<name>A0A1D8USZ2_9PROT</name>
<accession>A0A1D8USZ2</accession>
<dbReference type="InterPro" id="IPR010390">
    <property type="entry name" value="ABC-2_transporter-like"/>
</dbReference>
<dbReference type="EMBL" id="CP014674">
    <property type="protein sequence ID" value="AOX16759.1"/>
    <property type="molecule type" value="Genomic_DNA"/>
</dbReference>
<dbReference type="eggNOG" id="COG3694">
    <property type="taxonomic scope" value="Bacteria"/>
</dbReference>
<dbReference type="STRING" id="153496.A0U89_06015"/>
<dbReference type="PANTHER" id="PTHR36833:SF1">
    <property type="entry name" value="INTEGRAL MEMBRANE TRANSPORT PROTEIN"/>
    <property type="match status" value="1"/>
</dbReference>
<evidence type="ECO:0000313" key="2">
    <source>
        <dbReference type="Proteomes" id="UP000179145"/>
    </source>
</evidence>
<proteinExistence type="predicted"/>
<dbReference type="Pfam" id="PF06182">
    <property type="entry name" value="ABC2_membrane_6"/>
    <property type="match status" value="1"/>
</dbReference>
<reference evidence="1 2" key="1">
    <citation type="journal article" date="2016" name="Microb. Cell Fact.">
        <title>Dissection of exopolysaccharide biosynthesis in Kozakia baliensis.</title>
        <authorList>
            <person name="Brandt J.U."/>
            <person name="Jakob F."/>
            <person name="Behr J."/>
            <person name="Geissler A.J."/>
            <person name="Vogel R.F."/>
        </authorList>
    </citation>
    <scope>NUCLEOTIDE SEQUENCE [LARGE SCALE GENOMIC DNA]</scope>
    <source>
        <strain evidence="1 2">DSM 14400</strain>
    </source>
</reference>
<dbReference type="KEGG" id="kba:A0U89_06015"/>